<dbReference type="InterPro" id="IPR011990">
    <property type="entry name" value="TPR-like_helical_dom_sf"/>
</dbReference>
<evidence type="ECO:0000256" key="7">
    <source>
        <dbReference type="ARBA" id="ARBA00047899"/>
    </source>
</evidence>
<accession>A0A222VPU1</accession>
<dbReference type="RefSeq" id="WP_143021325.1">
    <property type="nucleotide sequence ID" value="NZ_CP016353.1"/>
</dbReference>
<dbReference type="InterPro" id="IPR011009">
    <property type="entry name" value="Kinase-like_dom_sf"/>
</dbReference>
<evidence type="ECO:0000313" key="11">
    <source>
        <dbReference type="EMBL" id="SDC29528.1"/>
    </source>
</evidence>
<dbReference type="GO" id="GO:0005524">
    <property type="term" value="F:ATP binding"/>
    <property type="evidence" value="ECO:0007669"/>
    <property type="project" value="UniProtKB-KW"/>
</dbReference>
<evidence type="ECO:0000256" key="3">
    <source>
        <dbReference type="ARBA" id="ARBA00022679"/>
    </source>
</evidence>
<dbReference type="Pfam" id="PF16918">
    <property type="entry name" value="PknG_TPR"/>
    <property type="match status" value="1"/>
</dbReference>
<dbReference type="PROSITE" id="PS50011">
    <property type="entry name" value="PROTEIN_KINASE_DOM"/>
    <property type="match status" value="1"/>
</dbReference>
<dbReference type="PANTHER" id="PTHR24363:SF0">
    <property type="entry name" value="SERINE_THREONINE KINASE LIKE DOMAIN CONTAINING 1"/>
    <property type="match status" value="1"/>
</dbReference>
<dbReference type="STRING" id="530584.SAMN05421630_1011183"/>
<protein>
    <recommendedName>
        <fullName evidence="1">non-specific serine/threonine protein kinase</fullName>
        <ecNumber evidence="1">2.7.11.1</ecNumber>
    </recommendedName>
</protein>
<feature type="domain" description="Protein kinase" evidence="10">
    <location>
        <begin position="81"/>
        <end position="352"/>
    </location>
</feature>
<dbReference type="OrthoDB" id="137117at2"/>
<dbReference type="PANTHER" id="PTHR24363">
    <property type="entry name" value="SERINE/THREONINE PROTEIN KINASE"/>
    <property type="match status" value="1"/>
</dbReference>
<evidence type="ECO:0000256" key="4">
    <source>
        <dbReference type="ARBA" id="ARBA00022741"/>
    </source>
</evidence>
<evidence type="ECO:0000256" key="9">
    <source>
        <dbReference type="SAM" id="MobiDB-lite"/>
    </source>
</evidence>
<reference evidence="11 12" key="1">
    <citation type="submission" date="2016-10" db="EMBL/GenBank/DDBJ databases">
        <authorList>
            <person name="de Groot N.N."/>
        </authorList>
    </citation>
    <scope>NUCLEOTIDE SEQUENCE [LARGE SCALE GENOMIC DNA]</scope>
    <source>
        <strain evidence="11 12">CGMCC 4.5506</strain>
    </source>
</reference>
<feature type="region of interest" description="Disordered" evidence="9">
    <location>
        <begin position="1"/>
        <end position="25"/>
    </location>
</feature>
<keyword evidence="12" id="KW-1185">Reference proteome</keyword>
<dbReference type="SMART" id="SM00220">
    <property type="entry name" value="S_TKc"/>
    <property type="match status" value="1"/>
</dbReference>
<evidence type="ECO:0000256" key="8">
    <source>
        <dbReference type="ARBA" id="ARBA00048679"/>
    </source>
</evidence>
<evidence type="ECO:0000259" key="10">
    <source>
        <dbReference type="PROSITE" id="PS50011"/>
    </source>
</evidence>
<keyword evidence="2" id="KW-0723">Serine/threonine-protein kinase</keyword>
<keyword evidence="6" id="KW-0067">ATP-binding</keyword>
<sequence length="687" mass="74277">MPRHPTRPNTTTLAPDRFASREATTEELGGDLLGFPRLPRYDTAGAQLPFVEVPSPSGLVEGAPADPEPALAPGTVLAGKYEVIGGLAHGGLGWVYLAKDIELDELYVALKGMIDPSDTKLAEAERKTLTALNHPNIVRIFGFVLHRASAEREPDGYIVMEFVNGHSLRELLGRLGAGEDVFGEPLLAEHVIGYAQELLDALHYLHGQGLLYCDLKPDNIMHGGHRIKLIDLGATRKVGDDTTPLAMTRRYQVGDSELAQHGVTVRSDLHTLGVTLGELLAVSDDDPAGETAFGVRSLRHVIDRATAPFAQRFVSAADMAGALDGVLREIQSLRDGEPRPVPSALFAETPALFDVGLGAAPPLERWTAAPAEDYSPPPLDDGRPSPADIALMLPPPLPDPADAGAGFLTEMRAPDARRRLGQLAGWVENNGHTVELSLAQCRAHLEVGAPERARSWLDYATTTLGEDGEYDWRLGWHRGLLALTRSDILEAEAEFFSVHRALAGEAAPKLALGYCAEHQGKPDVATDYYHAVWQRDRTQVSAAFSLARLRLAEYDRAGAVAVLDQVPAVSLHYYAARIATVRVFVGDLGEGPPTSTDLVNAFLRRPELNLEGDEENGGAGPARDRLDTEVYEAALHRAVKSGDGERRNAVGAQLEQCLRGLARQARDAESQGVLIDLANTVRPKTWF</sequence>
<evidence type="ECO:0000256" key="5">
    <source>
        <dbReference type="ARBA" id="ARBA00022777"/>
    </source>
</evidence>
<dbReference type="EMBL" id="FMZE01000001">
    <property type="protein sequence ID" value="SDC29528.1"/>
    <property type="molecule type" value="Genomic_DNA"/>
</dbReference>
<keyword evidence="3" id="KW-0808">Transferase</keyword>
<dbReference type="Gene3D" id="1.10.510.10">
    <property type="entry name" value="Transferase(Phosphotransferase) domain 1"/>
    <property type="match status" value="1"/>
</dbReference>
<dbReference type="Proteomes" id="UP000199494">
    <property type="component" value="Unassembled WGS sequence"/>
</dbReference>
<proteinExistence type="predicted"/>
<dbReference type="KEGG" id="pmad:BAY61_14005"/>
<dbReference type="Gene3D" id="3.30.200.20">
    <property type="entry name" value="Phosphorylase Kinase, domain 1"/>
    <property type="match status" value="1"/>
</dbReference>
<dbReference type="AlphaFoldDB" id="A0A222VPU1"/>
<dbReference type="InterPro" id="IPR031636">
    <property type="entry name" value="PknG_TPR"/>
</dbReference>
<organism evidence="11 12">
    <name type="scientific">Prauserella marina</name>
    <dbReference type="NCBI Taxonomy" id="530584"/>
    <lineage>
        <taxon>Bacteria</taxon>
        <taxon>Bacillati</taxon>
        <taxon>Actinomycetota</taxon>
        <taxon>Actinomycetes</taxon>
        <taxon>Pseudonocardiales</taxon>
        <taxon>Pseudonocardiaceae</taxon>
        <taxon>Prauserella</taxon>
    </lineage>
</organism>
<evidence type="ECO:0000256" key="2">
    <source>
        <dbReference type="ARBA" id="ARBA00022527"/>
    </source>
</evidence>
<dbReference type="SUPFAM" id="SSF56112">
    <property type="entry name" value="Protein kinase-like (PK-like)"/>
    <property type="match status" value="1"/>
</dbReference>
<keyword evidence="5 11" id="KW-0418">Kinase</keyword>
<evidence type="ECO:0000256" key="1">
    <source>
        <dbReference type="ARBA" id="ARBA00012513"/>
    </source>
</evidence>
<dbReference type="GO" id="GO:0004674">
    <property type="term" value="F:protein serine/threonine kinase activity"/>
    <property type="evidence" value="ECO:0007669"/>
    <property type="project" value="UniProtKB-KW"/>
</dbReference>
<dbReference type="InterPro" id="IPR000719">
    <property type="entry name" value="Prot_kinase_dom"/>
</dbReference>
<dbReference type="EC" id="2.7.11.1" evidence="1"/>
<evidence type="ECO:0000313" key="12">
    <source>
        <dbReference type="Proteomes" id="UP000199494"/>
    </source>
</evidence>
<comment type="catalytic activity">
    <reaction evidence="7">
        <text>L-threonyl-[protein] + ATP = O-phospho-L-threonyl-[protein] + ADP + H(+)</text>
        <dbReference type="Rhea" id="RHEA:46608"/>
        <dbReference type="Rhea" id="RHEA-COMP:11060"/>
        <dbReference type="Rhea" id="RHEA-COMP:11605"/>
        <dbReference type="ChEBI" id="CHEBI:15378"/>
        <dbReference type="ChEBI" id="CHEBI:30013"/>
        <dbReference type="ChEBI" id="CHEBI:30616"/>
        <dbReference type="ChEBI" id="CHEBI:61977"/>
        <dbReference type="ChEBI" id="CHEBI:456216"/>
        <dbReference type="EC" id="2.7.11.1"/>
    </reaction>
</comment>
<dbReference type="Gene3D" id="1.25.40.10">
    <property type="entry name" value="Tetratricopeptide repeat domain"/>
    <property type="match status" value="1"/>
</dbReference>
<dbReference type="CDD" id="cd14014">
    <property type="entry name" value="STKc_PknB_like"/>
    <property type="match status" value="1"/>
</dbReference>
<comment type="catalytic activity">
    <reaction evidence="8">
        <text>L-seryl-[protein] + ATP = O-phospho-L-seryl-[protein] + ADP + H(+)</text>
        <dbReference type="Rhea" id="RHEA:17989"/>
        <dbReference type="Rhea" id="RHEA-COMP:9863"/>
        <dbReference type="Rhea" id="RHEA-COMP:11604"/>
        <dbReference type="ChEBI" id="CHEBI:15378"/>
        <dbReference type="ChEBI" id="CHEBI:29999"/>
        <dbReference type="ChEBI" id="CHEBI:30616"/>
        <dbReference type="ChEBI" id="CHEBI:83421"/>
        <dbReference type="ChEBI" id="CHEBI:456216"/>
        <dbReference type="EC" id="2.7.11.1"/>
    </reaction>
</comment>
<dbReference type="Pfam" id="PF00069">
    <property type="entry name" value="Pkinase"/>
    <property type="match status" value="1"/>
</dbReference>
<name>A0A222VPU1_9PSEU</name>
<keyword evidence="4" id="KW-0547">Nucleotide-binding</keyword>
<evidence type="ECO:0000256" key="6">
    <source>
        <dbReference type="ARBA" id="ARBA00022840"/>
    </source>
</evidence>
<gene>
    <name evidence="11" type="ORF">SAMN05421630_1011183</name>
</gene>